<dbReference type="AlphaFoldDB" id="A0A1Y5SFX6"/>
<keyword evidence="5 8" id="KW-0328">Glycosyltransferase</keyword>
<dbReference type="HAMAP" id="MF_00484">
    <property type="entry name" value="Glycogen_synth"/>
    <property type="match status" value="1"/>
</dbReference>
<keyword evidence="6 8" id="KW-0808">Transferase</keyword>
<feature type="domain" description="Starch synthase catalytic" evidence="10">
    <location>
        <begin position="2"/>
        <end position="230"/>
    </location>
</feature>
<dbReference type="UniPathway" id="UPA00164"/>
<evidence type="ECO:0000313" key="11">
    <source>
        <dbReference type="EMBL" id="SLN39197.1"/>
    </source>
</evidence>
<dbReference type="SUPFAM" id="SSF53756">
    <property type="entry name" value="UDP-Glycosyltransferase/glycogen phosphorylase"/>
    <property type="match status" value="1"/>
</dbReference>
<evidence type="ECO:0000256" key="5">
    <source>
        <dbReference type="ARBA" id="ARBA00022676"/>
    </source>
</evidence>
<comment type="pathway">
    <text evidence="3 8">Glycan biosynthesis; glycogen biosynthesis.</text>
</comment>
<comment type="catalytic activity">
    <reaction evidence="1 8">
        <text>[(1-&gt;4)-alpha-D-glucosyl](n) + ADP-alpha-D-glucose = [(1-&gt;4)-alpha-D-glucosyl](n+1) + ADP + H(+)</text>
        <dbReference type="Rhea" id="RHEA:18189"/>
        <dbReference type="Rhea" id="RHEA-COMP:9584"/>
        <dbReference type="Rhea" id="RHEA-COMP:9587"/>
        <dbReference type="ChEBI" id="CHEBI:15378"/>
        <dbReference type="ChEBI" id="CHEBI:15444"/>
        <dbReference type="ChEBI" id="CHEBI:57498"/>
        <dbReference type="ChEBI" id="CHEBI:456216"/>
        <dbReference type="EC" id="2.4.1.21"/>
    </reaction>
</comment>
<evidence type="ECO:0000256" key="1">
    <source>
        <dbReference type="ARBA" id="ARBA00001478"/>
    </source>
</evidence>
<dbReference type="RefSeq" id="WP_085878385.1">
    <property type="nucleotide sequence ID" value="NZ_FWFZ01000006.1"/>
</dbReference>
<dbReference type="Pfam" id="PF00534">
    <property type="entry name" value="Glycos_transf_1"/>
    <property type="match status" value="1"/>
</dbReference>
<keyword evidence="12" id="KW-1185">Reference proteome</keyword>
<dbReference type="NCBIfam" id="TIGR02095">
    <property type="entry name" value="glgA"/>
    <property type="match status" value="1"/>
</dbReference>
<evidence type="ECO:0000256" key="4">
    <source>
        <dbReference type="ARBA" id="ARBA00010281"/>
    </source>
</evidence>
<feature type="domain" description="Glycosyl transferase family 1" evidence="9">
    <location>
        <begin position="281"/>
        <end position="439"/>
    </location>
</feature>
<dbReference type="InterPro" id="IPR001296">
    <property type="entry name" value="Glyco_trans_1"/>
</dbReference>
<dbReference type="EMBL" id="FWFZ01000006">
    <property type="protein sequence ID" value="SLN39197.1"/>
    <property type="molecule type" value="Genomic_DNA"/>
</dbReference>
<evidence type="ECO:0000256" key="8">
    <source>
        <dbReference type="HAMAP-Rule" id="MF_00484"/>
    </source>
</evidence>
<keyword evidence="7 8" id="KW-0320">Glycogen biosynthesis</keyword>
<proteinExistence type="inferred from homology"/>
<evidence type="ECO:0000256" key="6">
    <source>
        <dbReference type="ARBA" id="ARBA00022679"/>
    </source>
</evidence>
<dbReference type="OrthoDB" id="9808590at2"/>
<dbReference type="Pfam" id="PF08323">
    <property type="entry name" value="Glyco_transf_5"/>
    <property type="match status" value="1"/>
</dbReference>
<accession>A0A1Y5SFX6</accession>
<comment type="function">
    <text evidence="2 8">Synthesizes alpha-1,4-glucan chains using ADP-glucose.</text>
</comment>
<gene>
    <name evidence="11" type="primary">glgA1</name>
    <name evidence="8" type="synonym">glgA</name>
    <name evidence="11" type="ORF">ROA7023_01500</name>
</gene>
<dbReference type="InterPro" id="IPR013534">
    <property type="entry name" value="Starch_synth_cat_dom"/>
</dbReference>
<organism evidence="11 12">
    <name type="scientific">Roseisalinus antarcticus</name>
    <dbReference type="NCBI Taxonomy" id="254357"/>
    <lineage>
        <taxon>Bacteria</taxon>
        <taxon>Pseudomonadati</taxon>
        <taxon>Pseudomonadota</taxon>
        <taxon>Alphaproteobacteria</taxon>
        <taxon>Rhodobacterales</taxon>
        <taxon>Roseobacteraceae</taxon>
        <taxon>Roseisalinus</taxon>
    </lineage>
</organism>
<feature type="binding site" evidence="8">
    <location>
        <position position="15"/>
    </location>
    <ligand>
        <name>ADP-alpha-D-glucose</name>
        <dbReference type="ChEBI" id="CHEBI:57498"/>
    </ligand>
</feature>
<dbReference type="InterPro" id="IPR011835">
    <property type="entry name" value="GS/SS"/>
</dbReference>
<evidence type="ECO:0000259" key="10">
    <source>
        <dbReference type="Pfam" id="PF08323"/>
    </source>
</evidence>
<dbReference type="Proteomes" id="UP000193900">
    <property type="component" value="Unassembled WGS sequence"/>
</dbReference>
<dbReference type="EC" id="2.4.1.21" evidence="8"/>
<dbReference type="NCBIfam" id="NF001899">
    <property type="entry name" value="PRK00654.1-2"/>
    <property type="match status" value="1"/>
</dbReference>
<evidence type="ECO:0000256" key="7">
    <source>
        <dbReference type="ARBA" id="ARBA00023056"/>
    </source>
</evidence>
<dbReference type="GO" id="GO:0005978">
    <property type="term" value="P:glycogen biosynthetic process"/>
    <property type="evidence" value="ECO:0007669"/>
    <property type="project" value="UniProtKB-UniRule"/>
</dbReference>
<protein>
    <recommendedName>
        <fullName evidence="8">Glycogen synthase</fullName>
        <ecNumber evidence="8">2.4.1.21</ecNumber>
    </recommendedName>
    <alternativeName>
        <fullName evidence="8">Starch [bacterial glycogen] synthase</fullName>
    </alternativeName>
</protein>
<evidence type="ECO:0000313" key="12">
    <source>
        <dbReference type="Proteomes" id="UP000193900"/>
    </source>
</evidence>
<reference evidence="11 12" key="1">
    <citation type="submission" date="2017-03" db="EMBL/GenBank/DDBJ databases">
        <authorList>
            <person name="Afonso C.L."/>
            <person name="Miller P.J."/>
            <person name="Scott M.A."/>
            <person name="Spackman E."/>
            <person name="Goraichik I."/>
            <person name="Dimitrov K.M."/>
            <person name="Suarez D.L."/>
            <person name="Swayne D.E."/>
        </authorList>
    </citation>
    <scope>NUCLEOTIDE SEQUENCE [LARGE SCALE GENOMIC DNA]</scope>
    <source>
        <strain evidence="11 12">CECT 7023</strain>
    </source>
</reference>
<evidence type="ECO:0000256" key="2">
    <source>
        <dbReference type="ARBA" id="ARBA00002764"/>
    </source>
</evidence>
<sequence length="467" mass="49366">MKILSVTSECAPLVKTGGLADVAGALPGALGDLGIEVKTLLPGYPAVIKALGKTRTVLKEPDLMGGPARVLAGKLGALDLLVLDAPHLFDRAGSIYLGHDGRDWPDNPERFAALSWVAATLAQTGSWRPDLVHCHDWQAGLVPYYLRDSGIPTILTIHNIAFHGLAPPTKVPAMRLDLDDFTPDGFEFWGQVSALKAGLVWATKLTTVSPTYAAELMRPEFGMGLDGVMRARRSDLSGVLNGIDKDTWNPATDPLIAPYKTAKGKGRNKTALRKAMGLPESDGPLCVVVSRLTEQKGFDLLQGALGTLLGRGGQLALLGSGDAGLEYAFHAAAGDRNVAVRIGYDEALAHRLIAGGDAILVPSRFEPCGLTQLYGLRYGTIPVVALTGGLADTVINASPAALDKGVATGLQFSPTTTEALSGALDRLCDLWEAPKIWAQMQKNAMSQPVGWENSAKAYAALYDSLKG</sequence>
<dbReference type="GO" id="GO:0009011">
    <property type="term" value="F:alpha-1,4-glucan glucosyltransferase (ADP-glucose donor) activity"/>
    <property type="evidence" value="ECO:0007669"/>
    <property type="project" value="UniProtKB-UniRule"/>
</dbReference>
<dbReference type="GO" id="GO:0005829">
    <property type="term" value="C:cytosol"/>
    <property type="evidence" value="ECO:0007669"/>
    <property type="project" value="TreeGrafter"/>
</dbReference>
<evidence type="ECO:0000259" key="9">
    <source>
        <dbReference type="Pfam" id="PF00534"/>
    </source>
</evidence>
<dbReference type="CDD" id="cd03791">
    <property type="entry name" value="GT5_Glycogen_synthase_DULL1-like"/>
    <property type="match status" value="1"/>
</dbReference>
<dbReference type="Gene3D" id="3.40.50.2000">
    <property type="entry name" value="Glycogen Phosphorylase B"/>
    <property type="match status" value="2"/>
</dbReference>
<dbReference type="PANTHER" id="PTHR45825:SF11">
    <property type="entry name" value="ALPHA AMYLASE DOMAIN-CONTAINING PROTEIN"/>
    <property type="match status" value="1"/>
</dbReference>
<name>A0A1Y5SFX6_9RHOB</name>
<dbReference type="PANTHER" id="PTHR45825">
    <property type="entry name" value="GRANULE-BOUND STARCH SYNTHASE 1, CHLOROPLASTIC/AMYLOPLASTIC"/>
    <property type="match status" value="1"/>
</dbReference>
<comment type="similarity">
    <text evidence="4 8">Belongs to the glycosyltransferase 1 family. Bacterial/plant glycogen synthase subfamily.</text>
</comment>
<dbReference type="GO" id="GO:0004373">
    <property type="term" value="F:alpha-1,4-glucan glucosyltransferase (UDP-glucose donor) activity"/>
    <property type="evidence" value="ECO:0007669"/>
    <property type="project" value="InterPro"/>
</dbReference>
<evidence type="ECO:0000256" key="3">
    <source>
        <dbReference type="ARBA" id="ARBA00004964"/>
    </source>
</evidence>